<evidence type="ECO:0000256" key="3">
    <source>
        <dbReference type="ARBA" id="ARBA00022989"/>
    </source>
</evidence>
<dbReference type="GO" id="GO:0005886">
    <property type="term" value="C:plasma membrane"/>
    <property type="evidence" value="ECO:0007669"/>
    <property type="project" value="TreeGrafter"/>
</dbReference>
<keyword evidence="3 5" id="KW-1133">Transmembrane helix</keyword>
<evidence type="ECO:0000256" key="1">
    <source>
        <dbReference type="ARBA" id="ARBA00004141"/>
    </source>
</evidence>
<sequence>MEWFELEWFSFVVVGLGTMFLLGEFLVRAKGIFFLLGLGLITTYFLQYLDPSMFVIMGIVYVGGIILIFVDGEYLNDGTLAAIGGVLMIVSVGMSSPNFTVGTYAVLGLLLGAVASLVWLKILPKRQLWDKIALNDRMTDDRGYSSINPTFKALIGKRGIAATDLRPVGRIEIDENEFSAITNGHYIEKGTPIVIKQVDGTRILVDEITEE</sequence>
<feature type="transmembrane region" description="Helical" evidence="5">
    <location>
        <begin position="29"/>
        <end position="46"/>
    </location>
</feature>
<protein>
    <submittedName>
        <fullName evidence="7">NfeD-like partner-binding protein</fullName>
    </submittedName>
</protein>
<dbReference type="Proteomes" id="UP000247922">
    <property type="component" value="Unassembled WGS sequence"/>
</dbReference>
<feature type="transmembrane region" description="Helical" evidence="5">
    <location>
        <begin position="101"/>
        <end position="120"/>
    </location>
</feature>
<evidence type="ECO:0000256" key="2">
    <source>
        <dbReference type="ARBA" id="ARBA00022692"/>
    </source>
</evidence>
<evidence type="ECO:0000313" key="7">
    <source>
        <dbReference type="EMBL" id="PXW91642.1"/>
    </source>
</evidence>
<dbReference type="PANTHER" id="PTHR33507">
    <property type="entry name" value="INNER MEMBRANE PROTEIN YBBJ"/>
    <property type="match status" value="1"/>
</dbReference>
<dbReference type="EMBL" id="QJJR01000004">
    <property type="protein sequence ID" value="PXW91642.1"/>
    <property type="molecule type" value="Genomic_DNA"/>
</dbReference>
<dbReference type="InterPro" id="IPR052165">
    <property type="entry name" value="Membrane_assoc_protease"/>
</dbReference>
<evidence type="ECO:0000313" key="8">
    <source>
        <dbReference type="Proteomes" id="UP000247922"/>
    </source>
</evidence>
<proteinExistence type="predicted"/>
<evidence type="ECO:0000256" key="5">
    <source>
        <dbReference type="SAM" id="Phobius"/>
    </source>
</evidence>
<name>A0A2V3WC40_9BACI</name>
<accession>A0A2V3WC40</accession>
<keyword evidence="2 5" id="KW-0812">Transmembrane</keyword>
<dbReference type="InterPro" id="IPR002810">
    <property type="entry name" value="NfeD-like_C"/>
</dbReference>
<reference evidence="7 8" key="1">
    <citation type="submission" date="2018-05" db="EMBL/GenBank/DDBJ databases">
        <title>Genomic Encyclopedia of Type Strains, Phase IV (KMG-IV): sequencing the most valuable type-strain genomes for metagenomic binning, comparative biology and taxonomic classification.</title>
        <authorList>
            <person name="Goeker M."/>
        </authorList>
    </citation>
    <scope>NUCLEOTIDE SEQUENCE [LARGE SCALE GENOMIC DNA]</scope>
    <source>
        <strain evidence="7 8">DSM 22440</strain>
    </source>
</reference>
<feature type="transmembrane region" description="Helical" evidence="5">
    <location>
        <begin position="6"/>
        <end position="22"/>
    </location>
</feature>
<feature type="transmembrane region" description="Helical" evidence="5">
    <location>
        <begin position="52"/>
        <end position="70"/>
    </location>
</feature>
<keyword evidence="4 5" id="KW-0472">Membrane</keyword>
<feature type="transmembrane region" description="Helical" evidence="5">
    <location>
        <begin position="77"/>
        <end position="95"/>
    </location>
</feature>
<organism evidence="7 8">
    <name type="scientific">Streptohalobacillus salinus</name>
    <dbReference type="NCBI Taxonomy" id="621096"/>
    <lineage>
        <taxon>Bacteria</taxon>
        <taxon>Bacillati</taxon>
        <taxon>Bacillota</taxon>
        <taxon>Bacilli</taxon>
        <taxon>Bacillales</taxon>
        <taxon>Bacillaceae</taxon>
        <taxon>Streptohalobacillus</taxon>
    </lineage>
</organism>
<dbReference type="Pfam" id="PF01957">
    <property type="entry name" value="NfeD"/>
    <property type="match status" value="1"/>
</dbReference>
<dbReference type="Gene3D" id="2.40.50.140">
    <property type="entry name" value="Nucleic acid-binding proteins"/>
    <property type="match status" value="1"/>
</dbReference>
<dbReference type="AlphaFoldDB" id="A0A2V3WC40"/>
<comment type="caution">
    <text evidence="7">The sequence shown here is derived from an EMBL/GenBank/DDBJ whole genome shotgun (WGS) entry which is preliminary data.</text>
</comment>
<comment type="subcellular location">
    <subcellularLocation>
        <location evidence="1">Membrane</location>
        <topology evidence="1">Multi-pass membrane protein</topology>
    </subcellularLocation>
</comment>
<evidence type="ECO:0000256" key="4">
    <source>
        <dbReference type="ARBA" id="ARBA00023136"/>
    </source>
</evidence>
<gene>
    <name evidence="7" type="ORF">DES38_10468</name>
</gene>
<feature type="domain" description="NfeD-like C-terminal" evidence="6">
    <location>
        <begin position="152"/>
        <end position="206"/>
    </location>
</feature>
<dbReference type="PANTHER" id="PTHR33507:SF3">
    <property type="entry name" value="INNER MEMBRANE PROTEIN YBBJ"/>
    <property type="match status" value="1"/>
</dbReference>
<dbReference type="RefSeq" id="WP_110250944.1">
    <property type="nucleotide sequence ID" value="NZ_QJJR01000004.1"/>
</dbReference>
<evidence type="ECO:0000259" key="6">
    <source>
        <dbReference type="Pfam" id="PF01957"/>
    </source>
</evidence>
<dbReference type="OrthoDB" id="9806253at2"/>
<keyword evidence="8" id="KW-1185">Reference proteome</keyword>
<dbReference type="InterPro" id="IPR012340">
    <property type="entry name" value="NA-bd_OB-fold"/>
</dbReference>